<organism evidence="1">
    <name type="scientific">uncultured Acidimicrobiales bacterium</name>
    <dbReference type="NCBI Taxonomy" id="310071"/>
    <lineage>
        <taxon>Bacteria</taxon>
        <taxon>Bacillati</taxon>
        <taxon>Actinomycetota</taxon>
        <taxon>Acidimicrobiia</taxon>
        <taxon>Acidimicrobiales</taxon>
        <taxon>environmental samples</taxon>
    </lineage>
</organism>
<proteinExistence type="predicted"/>
<name>A0A6J4I7P0_9ACTN</name>
<dbReference type="EMBL" id="CADCSY010000082">
    <property type="protein sequence ID" value="CAA9242511.1"/>
    <property type="molecule type" value="Genomic_DNA"/>
</dbReference>
<gene>
    <name evidence="1" type="ORF">AVDCRST_MAG20-1818</name>
</gene>
<protein>
    <submittedName>
        <fullName evidence="1">Uncharacterized protein</fullName>
    </submittedName>
</protein>
<dbReference type="AlphaFoldDB" id="A0A6J4I7P0"/>
<reference evidence="1" key="1">
    <citation type="submission" date="2020-02" db="EMBL/GenBank/DDBJ databases">
        <authorList>
            <person name="Meier V. D."/>
        </authorList>
    </citation>
    <scope>NUCLEOTIDE SEQUENCE</scope>
    <source>
        <strain evidence="1">AVDCRST_MAG20</strain>
    </source>
</reference>
<accession>A0A6J4I7P0</accession>
<sequence length="37" mass="3868">MGAPAVPSGADRAHVVAPGLRMCHTRRIMLVVAGGRR</sequence>
<evidence type="ECO:0000313" key="1">
    <source>
        <dbReference type="EMBL" id="CAA9242511.1"/>
    </source>
</evidence>